<dbReference type="Gene3D" id="2.60.40.10">
    <property type="entry name" value="Immunoglobulins"/>
    <property type="match status" value="2"/>
</dbReference>
<evidence type="ECO:0000256" key="1">
    <source>
        <dbReference type="SAM" id="Phobius"/>
    </source>
</evidence>
<keyword evidence="1" id="KW-0472">Membrane</keyword>
<keyword evidence="1" id="KW-1133">Transmembrane helix</keyword>
<dbReference type="InterPro" id="IPR051172">
    <property type="entry name" value="Chlamydia_OmcB"/>
</dbReference>
<sequence>MAQPAGVSVEPSWDGDGATTIAEDILLPAAGSHTYTVRAVIDAGAVTGDDPAGDCTLDDGETATGFGNTATIGSGVVTADAEACARAWDPGVTKELAGQPAQQADGWWLLSYTMTVTNPSAIRLSYGLVDELDFPAGTVVTVETAAGRAGSPAVESDWDGESELQLVADGTPLPPNAVHVFDVTVRALLPEDQGSTDGGWGNSATVESGVGGVIATEATATADILIPALEITKAATPSVPFLRVGDTVDYEITVENVGEGDFTALYPAVVLDALGDVLDDASVEAAPIATPDAGAVTASDDGYRWAGALASGGSTTLSYTVTITADGNANLVNVAFVGAPDVTEPTVPDPADCVAPLCAATETPLAALEVAKTVDATIVAPGSKVHYAVTVTNTGGVDIPETEGVTVTDDLSDVLDDASYDGNATSDTGSVEVSGTVLTWTGGLAIGESATITYSVTVNADAVSGATLVNAAVSDPTLGAVGLDGGAADRVVTTTSTVQLLADTGTGIVWTAVLFALLLLSGGAVLMILRRRQGKAAC</sequence>
<feature type="domain" description="DUF7927" evidence="2">
    <location>
        <begin position="368"/>
        <end position="474"/>
    </location>
</feature>
<dbReference type="PANTHER" id="PTHR34819">
    <property type="entry name" value="LARGE CYSTEINE-RICH PERIPLASMIC PROTEIN OMCB"/>
    <property type="match status" value="1"/>
</dbReference>
<reference evidence="3 4" key="1">
    <citation type="submission" date="2023-07" db="EMBL/GenBank/DDBJ databases">
        <title>Comparative genomics of wheat-associated soil bacteria to identify genetic determinants of phenazine resistance.</title>
        <authorList>
            <person name="Mouncey N."/>
        </authorList>
    </citation>
    <scope>NUCLEOTIDE SEQUENCE [LARGE SCALE GENOMIC DNA]</scope>
    <source>
        <strain evidence="3 4">V3I3</strain>
    </source>
</reference>
<dbReference type="NCBIfam" id="TIGR01451">
    <property type="entry name" value="B_ant_repeat"/>
    <property type="match status" value="1"/>
</dbReference>
<protein>
    <submittedName>
        <fullName evidence="3">Fimbrial isopeptide formation D2 family protein/uncharacterized repeat protein (TIGR01451 family)</fullName>
    </submittedName>
</protein>
<dbReference type="InterPro" id="IPR047589">
    <property type="entry name" value="DUF11_rpt"/>
</dbReference>
<dbReference type="PANTHER" id="PTHR34819:SF3">
    <property type="entry name" value="CELL SURFACE PROTEIN"/>
    <property type="match status" value="1"/>
</dbReference>
<dbReference type="InterPro" id="IPR013783">
    <property type="entry name" value="Ig-like_fold"/>
</dbReference>
<evidence type="ECO:0000313" key="4">
    <source>
        <dbReference type="Proteomes" id="UP001239083"/>
    </source>
</evidence>
<keyword evidence="4" id="KW-1185">Reference proteome</keyword>
<dbReference type="InterPro" id="IPR057687">
    <property type="entry name" value="DUF7927"/>
</dbReference>
<gene>
    <name evidence="3" type="ORF">QFZ26_001091</name>
</gene>
<feature type="transmembrane region" description="Helical" evidence="1">
    <location>
        <begin position="508"/>
        <end position="529"/>
    </location>
</feature>
<name>A0ABU0R626_9MICO</name>
<organism evidence="3 4">
    <name type="scientific">Agromyces ramosus</name>
    <dbReference type="NCBI Taxonomy" id="33879"/>
    <lineage>
        <taxon>Bacteria</taxon>
        <taxon>Bacillati</taxon>
        <taxon>Actinomycetota</taxon>
        <taxon>Actinomycetes</taxon>
        <taxon>Micrococcales</taxon>
        <taxon>Microbacteriaceae</taxon>
        <taxon>Agromyces</taxon>
    </lineage>
</organism>
<comment type="caution">
    <text evidence="3">The sequence shown here is derived from an EMBL/GenBank/DDBJ whole genome shotgun (WGS) entry which is preliminary data.</text>
</comment>
<dbReference type="Pfam" id="PF25549">
    <property type="entry name" value="DUF7927"/>
    <property type="match status" value="2"/>
</dbReference>
<keyword evidence="1" id="KW-0812">Transmembrane</keyword>
<evidence type="ECO:0000313" key="3">
    <source>
        <dbReference type="EMBL" id="MDQ0893536.1"/>
    </source>
</evidence>
<evidence type="ECO:0000259" key="2">
    <source>
        <dbReference type="Pfam" id="PF25549"/>
    </source>
</evidence>
<accession>A0ABU0R626</accession>
<proteinExistence type="predicted"/>
<feature type="domain" description="DUF7927" evidence="2">
    <location>
        <begin position="229"/>
        <end position="354"/>
    </location>
</feature>
<dbReference type="Proteomes" id="UP001239083">
    <property type="component" value="Unassembled WGS sequence"/>
</dbReference>
<dbReference type="EMBL" id="JAUSYY010000001">
    <property type="protein sequence ID" value="MDQ0893536.1"/>
    <property type="molecule type" value="Genomic_DNA"/>
</dbReference>